<dbReference type="InterPro" id="IPR020536">
    <property type="entry name" value="ThiI_AANH"/>
</dbReference>
<evidence type="ECO:0000256" key="17">
    <source>
        <dbReference type="ARBA" id="ARBA00077849"/>
    </source>
</evidence>
<dbReference type="SUPFAM" id="SSF52402">
    <property type="entry name" value="Adenine nucleotide alpha hydrolases-like"/>
    <property type="match status" value="1"/>
</dbReference>
<name>A0A0A5GQ96_9BACI</name>
<dbReference type="RefSeq" id="WP_026801911.1">
    <property type="nucleotide sequence ID" value="NZ_AVPE01000002.1"/>
</dbReference>
<dbReference type="InterPro" id="IPR054173">
    <property type="entry name" value="ThiI_fer"/>
</dbReference>
<dbReference type="Proteomes" id="UP000030528">
    <property type="component" value="Unassembled WGS sequence"/>
</dbReference>
<evidence type="ECO:0000256" key="11">
    <source>
        <dbReference type="ARBA" id="ARBA00052330"/>
    </source>
</evidence>
<keyword evidence="5 19" id="KW-0808">Transferase</keyword>
<dbReference type="Pfam" id="PF02926">
    <property type="entry name" value="THUMP"/>
    <property type="match status" value="1"/>
</dbReference>
<dbReference type="eggNOG" id="COG0301">
    <property type="taxonomic scope" value="Bacteria"/>
</dbReference>
<comment type="caution">
    <text evidence="21">The sequence shown here is derived from an EMBL/GenBank/DDBJ whole genome shotgun (WGS) entry which is preliminary data.</text>
</comment>
<dbReference type="GO" id="GO:0009229">
    <property type="term" value="P:thiamine diphosphate biosynthetic process"/>
    <property type="evidence" value="ECO:0007669"/>
    <property type="project" value="UniProtKB-UniRule"/>
</dbReference>
<evidence type="ECO:0000256" key="6">
    <source>
        <dbReference type="ARBA" id="ARBA00022741"/>
    </source>
</evidence>
<evidence type="ECO:0000259" key="20">
    <source>
        <dbReference type="PROSITE" id="PS51165"/>
    </source>
</evidence>
<dbReference type="PANTHER" id="PTHR43209">
    <property type="entry name" value="TRNA SULFURTRANSFERASE"/>
    <property type="match status" value="1"/>
</dbReference>
<dbReference type="HAMAP" id="MF_00021">
    <property type="entry name" value="ThiI"/>
    <property type="match status" value="1"/>
</dbReference>
<organism evidence="21 22">
    <name type="scientific">Pontibacillus halophilus JSM 076056 = DSM 19796</name>
    <dbReference type="NCBI Taxonomy" id="1385510"/>
    <lineage>
        <taxon>Bacteria</taxon>
        <taxon>Bacillati</taxon>
        <taxon>Bacillota</taxon>
        <taxon>Bacilli</taxon>
        <taxon>Bacillales</taxon>
        <taxon>Bacillaceae</taxon>
        <taxon>Pontibacillus</taxon>
    </lineage>
</organism>
<keyword evidence="3 19" id="KW-0963">Cytoplasm</keyword>
<dbReference type="InterPro" id="IPR004114">
    <property type="entry name" value="THUMP_dom"/>
</dbReference>
<proteinExistence type="inferred from homology"/>
<dbReference type="GO" id="GO:0002937">
    <property type="term" value="P:tRNA 4-thiouridine biosynthesis"/>
    <property type="evidence" value="ECO:0007669"/>
    <property type="project" value="TreeGrafter"/>
</dbReference>
<feature type="binding site" evidence="19">
    <location>
        <begin position="207"/>
        <end position="208"/>
    </location>
    <ligand>
        <name>ATP</name>
        <dbReference type="ChEBI" id="CHEBI:30616"/>
    </ligand>
</feature>
<dbReference type="Pfam" id="PF22025">
    <property type="entry name" value="ThiI_fer"/>
    <property type="match status" value="1"/>
</dbReference>
<dbReference type="FunFam" id="3.40.50.620:FF:000053">
    <property type="entry name" value="Probable tRNA sulfurtransferase"/>
    <property type="match status" value="1"/>
</dbReference>
<dbReference type="STRING" id="1385510.GCA_000425205_00875"/>
<evidence type="ECO:0000256" key="16">
    <source>
        <dbReference type="ARBA" id="ARBA00075337"/>
    </source>
</evidence>
<sequence>MEFNHILVRYGELALKGKNKKQFVDRLHENVRRKLVHFPNTKIVRNHDRMYIELNGEDPDAVLDKCKEVFGIQSFSLAMKVDSEEQAIKDAAVKVIASEPSVKTFKVTTKRVKKNFPIGSQDFNRELGGYILRNVEGLNVDVHNPDMDLHIEIRGEGTYITSKKIKGAGGLPVGTTGKSLLLLSGGIDSPVAGHLAMKRGVEVEAIHFHSPPYTSDRAKEKVLNLAKQLTKYGAKVKVHIVPFTKLQQTMYREIPDGYGMTAMRRMMLRISERVAEKEGILSLTTGESLGQVASQTMESMSAINEVTNYPIIRPLIAMDKLEIIDISKEIGTYETSIEPFEDCCTVFVPNQPKTKPDREKIKQYEASVDYSAEIEETIAGITTVTFKEEDLYQSEFDDLL</sequence>
<protein>
    <recommendedName>
        <fullName evidence="15 19">Probable tRNA sulfurtransferase</fullName>
        <ecNumber evidence="14 19">2.8.1.4</ecNumber>
    </recommendedName>
    <alternativeName>
        <fullName evidence="16 19">Sulfur carrier protein ThiS sulfurtransferase</fullName>
    </alternativeName>
    <alternativeName>
        <fullName evidence="17 19">Thiamine biosynthesis protein ThiI</fullName>
    </alternativeName>
    <alternativeName>
        <fullName evidence="18 19">tRNA 4-thiouridine synthase</fullName>
    </alternativeName>
</protein>
<evidence type="ECO:0000256" key="18">
    <source>
        <dbReference type="ARBA" id="ARBA00080570"/>
    </source>
</evidence>
<dbReference type="GO" id="GO:0000049">
    <property type="term" value="F:tRNA binding"/>
    <property type="evidence" value="ECO:0007669"/>
    <property type="project" value="UniProtKB-UniRule"/>
</dbReference>
<evidence type="ECO:0000256" key="10">
    <source>
        <dbReference type="ARBA" id="ARBA00050570"/>
    </source>
</evidence>
<evidence type="ECO:0000256" key="12">
    <source>
        <dbReference type="ARBA" id="ARBA00058382"/>
    </source>
</evidence>
<keyword evidence="8 19" id="KW-0694">RNA-binding</keyword>
<comment type="function">
    <text evidence="12 19">Catalyzes the ATP-dependent transfer of a sulfur to tRNA to produce 4-thiouridine in position 8 of tRNAs, which functions as a near-UV photosensor. Also catalyzes the transfer of sulfur to the sulfur carrier protein ThiS, forming ThiS-thiocarboxylate. This is a step in the synthesis of thiazole, in the thiamine biosynthesis pathway. The sulfur is donated as persulfide by IscS.</text>
</comment>
<dbReference type="EMBL" id="AVPE01000002">
    <property type="protein sequence ID" value="KGX93345.1"/>
    <property type="molecule type" value="Genomic_DNA"/>
</dbReference>
<feature type="domain" description="THUMP" evidence="20">
    <location>
        <begin position="60"/>
        <end position="164"/>
    </location>
</feature>
<evidence type="ECO:0000256" key="4">
    <source>
        <dbReference type="ARBA" id="ARBA00022555"/>
    </source>
</evidence>
<dbReference type="InterPro" id="IPR049961">
    <property type="entry name" value="ThiI_N"/>
</dbReference>
<gene>
    <name evidence="19" type="primary">thiI</name>
    <name evidence="21" type="ORF">N781_09820</name>
</gene>
<dbReference type="InterPro" id="IPR014729">
    <property type="entry name" value="Rossmann-like_a/b/a_fold"/>
</dbReference>
<dbReference type="GO" id="GO:0052837">
    <property type="term" value="P:thiazole biosynthetic process"/>
    <property type="evidence" value="ECO:0007669"/>
    <property type="project" value="TreeGrafter"/>
</dbReference>
<dbReference type="NCBIfam" id="TIGR00342">
    <property type="entry name" value="tRNA uracil 4-sulfurtransferase ThiI"/>
    <property type="match status" value="1"/>
</dbReference>
<feature type="binding site" evidence="19">
    <location>
        <position position="295"/>
    </location>
    <ligand>
        <name>ATP</name>
        <dbReference type="ChEBI" id="CHEBI:30616"/>
    </ligand>
</feature>
<dbReference type="OrthoDB" id="9773948at2"/>
<reference evidence="21 22" key="1">
    <citation type="submission" date="2013-08" db="EMBL/GenBank/DDBJ databases">
        <authorList>
            <person name="Huang J."/>
            <person name="Wang G."/>
        </authorList>
    </citation>
    <scope>NUCLEOTIDE SEQUENCE [LARGE SCALE GENOMIC DNA]</scope>
    <source>
        <strain evidence="21 22">JSM 076056</strain>
    </source>
</reference>
<dbReference type="GO" id="GO:0004810">
    <property type="term" value="F:CCA tRNA nucleotidyltransferase activity"/>
    <property type="evidence" value="ECO:0007669"/>
    <property type="project" value="InterPro"/>
</dbReference>
<dbReference type="Pfam" id="PF02568">
    <property type="entry name" value="ThiI"/>
    <property type="match status" value="1"/>
</dbReference>
<dbReference type="CDD" id="cd01712">
    <property type="entry name" value="PPase_ThiI"/>
    <property type="match status" value="1"/>
</dbReference>
<dbReference type="GO" id="GO:0005829">
    <property type="term" value="C:cytosol"/>
    <property type="evidence" value="ECO:0007669"/>
    <property type="project" value="TreeGrafter"/>
</dbReference>
<evidence type="ECO:0000256" key="14">
    <source>
        <dbReference type="ARBA" id="ARBA00066827"/>
    </source>
</evidence>
<dbReference type="CDD" id="cd11716">
    <property type="entry name" value="THUMP_ThiI"/>
    <property type="match status" value="1"/>
</dbReference>
<comment type="catalytic activity">
    <reaction evidence="10 19">
        <text>[ThiI sulfur-carrier protein]-S-sulfanyl-L-cysteine + a uridine in tRNA + 2 reduced [2Fe-2S]-[ferredoxin] + ATP + H(+) = [ThiI sulfur-carrier protein]-L-cysteine + a 4-thiouridine in tRNA + 2 oxidized [2Fe-2S]-[ferredoxin] + AMP + diphosphate</text>
        <dbReference type="Rhea" id="RHEA:24176"/>
        <dbReference type="Rhea" id="RHEA-COMP:10000"/>
        <dbReference type="Rhea" id="RHEA-COMP:10001"/>
        <dbReference type="Rhea" id="RHEA-COMP:13337"/>
        <dbReference type="Rhea" id="RHEA-COMP:13338"/>
        <dbReference type="Rhea" id="RHEA-COMP:13339"/>
        <dbReference type="Rhea" id="RHEA-COMP:13340"/>
        <dbReference type="ChEBI" id="CHEBI:15378"/>
        <dbReference type="ChEBI" id="CHEBI:29950"/>
        <dbReference type="ChEBI" id="CHEBI:30616"/>
        <dbReference type="ChEBI" id="CHEBI:33019"/>
        <dbReference type="ChEBI" id="CHEBI:33737"/>
        <dbReference type="ChEBI" id="CHEBI:33738"/>
        <dbReference type="ChEBI" id="CHEBI:61963"/>
        <dbReference type="ChEBI" id="CHEBI:65315"/>
        <dbReference type="ChEBI" id="CHEBI:136798"/>
        <dbReference type="ChEBI" id="CHEBI:456215"/>
        <dbReference type="EC" id="2.8.1.4"/>
    </reaction>
</comment>
<keyword evidence="22" id="KW-1185">Reference proteome</keyword>
<feature type="binding site" evidence="19">
    <location>
        <position position="264"/>
    </location>
    <ligand>
        <name>ATP</name>
        <dbReference type="ChEBI" id="CHEBI:30616"/>
    </ligand>
</feature>
<evidence type="ECO:0000256" key="7">
    <source>
        <dbReference type="ARBA" id="ARBA00022840"/>
    </source>
</evidence>
<dbReference type="Gene3D" id="3.30.2130.30">
    <property type="match status" value="1"/>
</dbReference>
<evidence type="ECO:0000313" key="22">
    <source>
        <dbReference type="Proteomes" id="UP000030528"/>
    </source>
</evidence>
<comment type="pathway">
    <text evidence="2 19">Cofactor biosynthesis; thiamine diphosphate biosynthesis.</text>
</comment>
<evidence type="ECO:0000256" key="19">
    <source>
        <dbReference type="HAMAP-Rule" id="MF_00021"/>
    </source>
</evidence>
<dbReference type="SUPFAM" id="SSF143437">
    <property type="entry name" value="THUMP domain-like"/>
    <property type="match status" value="1"/>
</dbReference>
<dbReference type="InterPro" id="IPR049962">
    <property type="entry name" value="THUMP_ThiI"/>
</dbReference>
<dbReference type="EC" id="2.8.1.4" evidence="14 19"/>
<dbReference type="GO" id="GO:0140741">
    <property type="term" value="F:tRNA-uracil-4 sulfurtransferase activity"/>
    <property type="evidence" value="ECO:0007669"/>
    <property type="project" value="UniProtKB-EC"/>
</dbReference>
<evidence type="ECO:0000256" key="15">
    <source>
        <dbReference type="ARBA" id="ARBA00071867"/>
    </source>
</evidence>
<feature type="binding site" evidence="19">
    <location>
        <begin position="182"/>
        <end position="183"/>
    </location>
    <ligand>
        <name>ATP</name>
        <dbReference type="ChEBI" id="CHEBI:30616"/>
    </ligand>
</feature>
<dbReference type="GO" id="GO:0005524">
    <property type="term" value="F:ATP binding"/>
    <property type="evidence" value="ECO:0007669"/>
    <property type="project" value="UniProtKB-UniRule"/>
</dbReference>
<keyword evidence="6 19" id="KW-0547">Nucleotide-binding</keyword>
<accession>A0A0A5GQ96</accession>
<dbReference type="Gene3D" id="3.40.50.620">
    <property type="entry name" value="HUPs"/>
    <property type="match status" value="1"/>
</dbReference>
<evidence type="ECO:0000256" key="13">
    <source>
        <dbReference type="ARBA" id="ARBA00061472"/>
    </source>
</evidence>
<comment type="catalytic activity">
    <reaction evidence="11 19">
        <text>[ThiS sulfur-carrier protein]-C-terminal Gly-Gly-AMP + S-sulfanyl-L-cysteinyl-[cysteine desulfurase] + AH2 = [ThiS sulfur-carrier protein]-C-terminal-Gly-aminoethanethioate + L-cysteinyl-[cysteine desulfurase] + A + AMP + 2 H(+)</text>
        <dbReference type="Rhea" id="RHEA:43340"/>
        <dbReference type="Rhea" id="RHEA-COMP:12157"/>
        <dbReference type="Rhea" id="RHEA-COMP:12158"/>
        <dbReference type="Rhea" id="RHEA-COMP:12910"/>
        <dbReference type="Rhea" id="RHEA-COMP:19908"/>
        <dbReference type="ChEBI" id="CHEBI:13193"/>
        <dbReference type="ChEBI" id="CHEBI:15378"/>
        <dbReference type="ChEBI" id="CHEBI:17499"/>
        <dbReference type="ChEBI" id="CHEBI:29950"/>
        <dbReference type="ChEBI" id="CHEBI:61963"/>
        <dbReference type="ChEBI" id="CHEBI:90618"/>
        <dbReference type="ChEBI" id="CHEBI:232372"/>
        <dbReference type="ChEBI" id="CHEBI:456215"/>
    </reaction>
</comment>
<dbReference type="SMART" id="SM00981">
    <property type="entry name" value="THUMP"/>
    <property type="match status" value="1"/>
</dbReference>
<comment type="subcellular location">
    <subcellularLocation>
        <location evidence="1 19">Cytoplasm</location>
    </subcellularLocation>
</comment>
<evidence type="ECO:0000313" key="21">
    <source>
        <dbReference type="EMBL" id="KGX93345.1"/>
    </source>
</evidence>
<feature type="binding site" evidence="19">
    <location>
        <position position="286"/>
    </location>
    <ligand>
        <name>ATP</name>
        <dbReference type="ChEBI" id="CHEBI:30616"/>
    </ligand>
</feature>
<dbReference type="InterPro" id="IPR003720">
    <property type="entry name" value="tRNA_STrfase"/>
</dbReference>
<dbReference type="UniPathway" id="UPA00060"/>
<dbReference type="GO" id="GO:0009228">
    <property type="term" value="P:thiamine biosynthetic process"/>
    <property type="evidence" value="ECO:0007669"/>
    <property type="project" value="UniProtKB-KW"/>
</dbReference>
<evidence type="ECO:0000256" key="3">
    <source>
        <dbReference type="ARBA" id="ARBA00022490"/>
    </source>
</evidence>
<dbReference type="InterPro" id="IPR050102">
    <property type="entry name" value="tRNA_sulfurtransferase_ThiI"/>
</dbReference>
<dbReference type="PANTHER" id="PTHR43209:SF1">
    <property type="entry name" value="TRNA SULFURTRANSFERASE"/>
    <property type="match status" value="1"/>
</dbReference>
<evidence type="ECO:0000256" key="1">
    <source>
        <dbReference type="ARBA" id="ARBA00004496"/>
    </source>
</evidence>
<evidence type="ECO:0000256" key="8">
    <source>
        <dbReference type="ARBA" id="ARBA00022884"/>
    </source>
</evidence>
<keyword evidence="9 19" id="KW-0784">Thiamine biosynthesis</keyword>
<evidence type="ECO:0000256" key="9">
    <source>
        <dbReference type="ARBA" id="ARBA00022977"/>
    </source>
</evidence>
<keyword evidence="7 19" id="KW-0067">ATP-binding</keyword>
<comment type="similarity">
    <text evidence="13 19">Belongs to the ThiI family.</text>
</comment>
<evidence type="ECO:0000256" key="2">
    <source>
        <dbReference type="ARBA" id="ARBA00004948"/>
    </source>
</evidence>
<keyword evidence="4 19" id="KW-0820">tRNA-binding</keyword>
<evidence type="ECO:0000256" key="5">
    <source>
        <dbReference type="ARBA" id="ARBA00022679"/>
    </source>
</evidence>
<dbReference type="PROSITE" id="PS51165">
    <property type="entry name" value="THUMP"/>
    <property type="match status" value="1"/>
</dbReference>
<dbReference type="AlphaFoldDB" id="A0A0A5GQ96"/>